<proteinExistence type="inferred from homology"/>
<keyword evidence="6 7" id="KW-0520">NAD</keyword>
<evidence type="ECO:0000256" key="3">
    <source>
        <dbReference type="ARBA" id="ARBA00022643"/>
    </source>
</evidence>
<dbReference type="PIRSF" id="PIRSF000232">
    <property type="entry name" value="YdjA"/>
    <property type="match status" value="1"/>
</dbReference>
<evidence type="ECO:0000256" key="7">
    <source>
        <dbReference type="PIRNR" id="PIRNR000232"/>
    </source>
</evidence>
<dbReference type="Pfam" id="PF00881">
    <property type="entry name" value="Nitroreductase"/>
    <property type="match status" value="1"/>
</dbReference>
<evidence type="ECO:0000313" key="11">
    <source>
        <dbReference type="Proteomes" id="UP000295783"/>
    </source>
</evidence>
<dbReference type="InterPro" id="IPR026021">
    <property type="entry name" value="YdjA-like"/>
</dbReference>
<keyword evidence="5 7" id="KW-0560">Oxidoreductase</keyword>
<evidence type="ECO:0000313" key="10">
    <source>
        <dbReference type="EMBL" id="TDQ83023.1"/>
    </source>
</evidence>
<dbReference type="CDD" id="cd02135">
    <property type="entry name" value="YdjA-like"/>
    <property type="match status" value="1"/>
</dbReference>
<dbReference type="RefSeq" id="WP_133612816.1">
    <property type="nucleotide sequence ID" value="NZ_SNYW01000007.1"/>
</dbReference>
<evidence type="ECO:0000256" key="4">
    <source>
        <dbReference type="ARBA" id="ARBA00022857"/>
    </source>
</evidence>
<sequence length="194" mass="20952">MTDTPIDLLLSRHSVAVRRLGGPGPDQQQTDQILCAALTAPDHAALRPWRVVVIGRDARSDLADLFIAAKRKRQAELTDAEAGRERDKALRPPLLVAMVARPQRLHATVTEAEQLACAGAAMQNMLLAAHFLGFGAIILSGARCEDTEIRSALGIAPDEHFLGFISVGSIVDAPLKGRRPALAEMATHLDRTMR</sequence>
<keyword evidence="4 7" id="KW-0521">NADP</keyword>
<dbReference type="PANTHER" id="PTHR43821:SF1">
    <property type="entry name" value="NAD(P)H NITROREDUCTASE YDJA-RELATED"/>
    <property type="match status" value="1"/>
</dbReference>
<dbReference type="InterPro" id="IPR000415">
    <property type="entry name" value="Nitroreductase-like"/>
</dbReference>
<keyword evidence="2 7" id="KW-0285">Flavoprotein</keyword>
<name>A0A4R6WTN8_9PROT</name>
<feature type="binding site" evidence="8">
    <location>
        <position position="43"/>
    </location>
    <ligand>
        <name>FMN</name>
        <dbReference type="ChEBI" id="CHEBI:58210"/>
        <note>ligand shared between dimeric partners</note>
    </ligand>
</feature>
<keyword evidence="11" id="KW-1185">Reference proteome</keyword>
<evidence type="ECO:0000256" key="6">
    <source>
        <dbReference type="ARBA" id="ARBA00023027"/>
    </source>
</evidence>
<comment type="cofactor">
    <cofactor evidence="8">
        <name>FMN</name>
        <dbReference type="ChEBI" id="CHEBI:58210"/>
    </cofactor>
    <text evidence="8">Binds 1 FMN per subunit.</text>
</comment>
<organism evidence="10 11">
    <name type="scientific">Dongia mobilis</name>
    <dbReference type="NCBI Taxonomy" id="578943"/>
    <lineage>
        <taxon>Bacteria</taxon>
        <taxon>Pseudomonadati</taxon>
        <taxon>Pseudomonadota</taxon>
        <taxon>Alphaproteobacteria</taxon>
        <taxon>Rhodospirillales</taxon>
        <taxon>Dongiaceae</taxon>
        <taxon>Dongia</taxon>
    </lineage>
</organism>
<dbReference type="SUPFAM" id="SSF55469">
    <property type="entry name" value="FMN-dependent nitroreductase-like"/>
    <property type="match status" value="1"/>
</dbReference>
<evidence type="ECO:0000256" key="2">
    <source>
        <dbReference type="ARBA" id="ARBA00022630"/>
    </source>
</evidence>
<feature type="binding site" description="in other chain" evidence="8">
    <location>
        <begin position="12"/>
        <end position="14"/>
    </location>
    <ligand>
        <name>FMN</name>
        <dbReference type="ChEBI" id="CHEBI:58210"/>
        <note>ligand shared between dimeric partners</note>
    </ligand>
</feature>
<gene>
    <name evidence="10" type="ORF">A8950_1305</name>
</gene>
<keyword evidence="3 7" id="KW-0288">FMN</keyword>
<evidence type="ECO:0000256" key="1">
    <source>
        <dbReference type="ARBA" id="ARBA00007118"/>
    </source>
</evidence>
<evidence type="ECO:0000256" key="8">
    <source>
        <dbReference type="PIRSR" id="PIRSR000232-1"/>
    </source>
</evidence>
<dbReference type="Gene3D" id="3.40.109.10">
    <property type="entry name" value="NADH Oxidase"/>
    <property type="match status" value="1"/>
</dbReference>
<dbReference type="InterPro" id="IPR052530">
    <property type="entry name" value="NAD(P)H_nitroreductase"/>
</dbReference>
<dbReference type="AlphaFoldDB" id="A0A4R6WTN8"/>
<feature type="domain" description="Nitroreductase" evidence="9">
    <location>
        <begin position="11"/>
        <end position="168"/>
    </location>
</feature>
<protein>
    <recommendedName>
        <fullName evidence="7">Putative NAD(P)H nitroreductase</fullName>
        <ecNumber evidence="7">1.-.-.-</ecNumber>
    </recommendedName>
</protein>
<evidence type="ECO:0000259" key="9">
    <source>
        <dbReference type="Pfam" id="PF00881"/>
    </source>
</evidence>
<accession>A0A4R6WTN8</accession>
<dbReference type="EMBL" id="SNYW01000007">
    <property type="protein sequence ID" value="TDQ83023.1"/>
    <property type="molecule type" value="Genomic_DNA"/>
</dbReference>
<comment type="similarity">
    <text evidence="1 7">Belongs to the nitroreductase family.</text>
</comment>
<dbReference type="Proteomes" id="UP000295783">
    <property type="component" value="Unassembled WGS sequence"/>
</dbReference>
<dbReference type="GO" id="GO:0016491">
    <property type="term" value="F:oxidoreductase activity"/>
    <property type="evidence" value="ECO:0007669"/>
    <property type="project" value="UniProtKB-UniRule"/>
</dbReference>
<dbReference type="InterPro" id="IPR029479">
    <property type="entry name" value="Nitroreductase"/>
</dbReference>
<dbReference type="OrthoDB" id="9804207at2"/>
<comment type="caution">
    <text evidence="10">The sequence shown here is derived from an EMBL/GenBank/DDBJ whole genome shotgun (WGS) entry which is preliminary data.</text>
</comment>
<dbReference type="EC" id="1.-.-.-" evidence="7"/>
<evidence type="ECO:0000256" key="5">
    <source>
        <dbReference type="ARBA" id="ARBA00023002"/>
    </source>
</evidence>
<dbReference type="PANTHER" id="PTHR43821">
    <property type="entry name" value="NAD(P)H NITROREDUCTASE YDJA-RELATED"/>
    <property type="match status" value="1"/>
</dbReference>
<reference evidence="10 11" key="1">
    <citation type="submission" date="2019-03" db="EMBL/GenBank/DDBJ databases">
        <title>Genomic Encyclopedia of Type Strains, Phase III (KMG-III): the genomes of soil and plant-associated and newly described type strains.</title>
        <authorList>
            <person name="Whitman W."/>
        </authorList>
    </citation>
    <scope>NUCLEOTIDE SEQUENCE [LARGE SCALE GENOMIC DNA]</scope>
    <source>
        <strain evidence="10 11">CGMCC 1.7660</strain>
    </source>
</reference>